<feature type="region of interest" description="Disordered" evidence="1">
    <location>
        <begin position="1"/>
        <end position="22"/>
    </location>
</feature>
<organism evidence="2 3">
    <name type="scientific">Tanacetum coccineum</name>
    <dbReference type="NCBI Taxonomy" id="301880"/>
    <lineage>
        <taxon>Eukaryota</taxon>
        <taxon>Viridiplantae</taxon>
        <taxon>Streptophyta</taxon>
        <taxon>Embryophyta</taxon>
        <taxon>Tracheophyta</taxon>
        <taxon>Spermatophyta</taxon>
        <taxon>Magnoliopsida</taxon>
        <taxon>eudicotyledons</taxon>
        <taxon>Gunneridae</taxon>
        <taxon>Pentapetalae</taxon>
        <taxon>asterids</taxon>
        <taxon>campanulids</taxon>
        <taxon>Asterales</taxon>
        <taxon>Asteraceae</taxon>
        <taxon>Asteroideae</taxon>
        <taxon>Anthemideae</taxon>
        <taxon>Anthemidinae</taxon>
        <taxon>Tanacetum</taxon>
    </lineage>
</organism>
<accession>A0ABQ5IAV5</accession>
<feature type="region of interest" description="Disordered" evidence="1">
    <location>
        <begin position="403"/>
        <end position="430"/>
    </location>
</feature>
<evidence type="ECO:0008006" key="4">
    <source>
        <dbReference type="Google" id="ProtNLM"/>
    </source>
</evidence>
<proteinExistence type="predicted"/>
<keyword evidence="3" id="KW-1185">Reference proteome</keyword>
<reference evidence="2" key="1">
    <citation type="journal article" date="2022" name="Int. J. Mol. Sci.">
        <title>Draft Genome of Tanacetum Coccineum: Genomic Comparison of Closely Related Tanacetum-Family Plants.</title>
        <authorList>
            <person name="Yamashiro T."/>
            <person name="Shiraishi A."/>
            <person name="Nakayama K."/>
            <person name="Satake H."/>
        </authorList>
    </citation>
    <scope>NUCLEOTIDE SEQUENCE</scope>
</reference>
<gene>
    <name evidence="2" type="ORF">Tco_1092746</name>
</gene>
<dbReference type="Proteomes" id="UP001151760">
    <property type="component" value="Unassembled WGS sequence"/>
</dbReference>
<comment type="caution">
    <text evidence="2">The sequence shown here is derived from an EMBL/GenBank/DDBJ whole genome shotgun (WGS) entry which is preliminary data.</text>
</comment>
<protein>
    <recommendedName>
        <fullName evidence="4">Retrotransposon gag domain-containing protein</fullName>
    </recommendedName>
</protein>
<evidence type="ECO:0000313" key="3">
    <source>
        <dbReference type="Proteomes" id="UP001151760"/>
    </source>
</evidence>
<dbReference type="EMBL" id="BQNB010020557">
    <property type="protein sequence ID" value="GJT97228.1"/>
    <property type="molecule type" value="Genomic_DNA"/>
</dbReference>
<feature type="compositionally biased region" description="Low complexity" evidence="1">
    <location>
        <begin position="413"/>
        <end position="424"/>
    </location>
</feature>
<evidence type="ECO:0000256" key="1">
    <source>
        <dbReference type="SAM" id="MobiDB-lite"/>
    </source>
</evidence>
<feature type="region of interest" description="Disordered" evidence="1">
    <location>
        <begin position="182"/>
        <end position="203"/>
    </location>
</feature>
<name>A0ABQ5IAV5_9ASTR</name>
<feature type="compositionally biased region" description="Polar residues" evidence="1">
    <location>
        <begin position="403"/>
        <end position="412"/>
    </location>
</feature>
<feature type="compositionally biased region" description="Polar residues" evidence="1">
    <location>
        <begin position="820"/>
        <end position="836"/>
    </location>
</feature>
<feature type="region of interest" description="Disordered" evidence="1">
    <location>
        <begin position="820"/>
        <end position="841"/>
    </location>
</feature>
<reference evidence="2" key="2">
    <citation type="submission" date="2022-01" db="EMBL/GenBank/DDBJ databases">
        <authorList>
            <person name="Yamashiro T."/>
            <person name="Shiraishi A."/>
            <person name="Satake H."/>
            <person name="Nakayama K."/>
        </authorList>
    </citation>
    <scope>NUCLEOTIDE SEQUENCE</scope>
</reference>
<sequence length="1033" mass="117464">MSSNSDDIQAAGSDTHPPMLDRTDYESWSQRIRLYCRGKENGLQILQSIDQGPFNLGTIRDTLGTTSEGGVLLGPERPRTYDDLSSELTKEDRESQLYDEFERFRMLPGENINEYYVRFHKLDRFVTSVKLNKGLKETNHEQLYAYLKQHEKHAAQDRLIIERITPSTNDLLAFVSSVQPYSQPSQSQSHQYQSSTTPPQSQNVQSIPYSQFACTLALGTFPHVSCIVGMPAGDALSLLGMDLNVNKSFTFYLVMPPIRASKVQLLILGRVFVEGNVARIPPRGLCIVSNINRQRNFWKEFNFSCKELHMTENKKESFLNTLPPEWSKFVTDVKLVQDLHTTNIDQLHAYLGQHEFHANEVRLMHERNSDPLALVATHQMTQSPYQTHQNSYQNSQFQPQVSLYQSPQHGSPYQSQQYSNNQSSTPLSITYPSNDYQSSVHHNVYSPPSSIPQLEYAPTVNQQPEFPQLDSGLIVPVFQKGDDPIDAINHMMSFLTVVGRQTSFAAGTTRTYTPGASGSNSGKQRTVISYHVDDLDAYDSDYDELNTAKVDLMANLSYYGSDALAEVHNHDNVNNNMINQAIQAMPSSEQSNINSNSSAQQDALILSVIEQLKTQVVNCTKINLDNKSVNDTLTAELERYKEQVKVLKEGQNVDLKSNDNILDSSAQSVEIDRLKQTLFEHLKEKESLIQTVTLLKNDFKKEESRNIDREIALEKKIKQLDNIVFKRDQSAQTVHMLTKPQFFYDHTTKQALGFQNPFYLKKAQQLEPKLYDGNVIKNTSAIVIPDSEETIILAEESRSKMLLKQDPIMLEKKVNTTPVNYANSVNSSDPTPSSRPTKVEVPKELPKVSMVNTSLKKLKHHLAGFDVVVKERTTATAITEGSWGFEHTKACFRDEIIPFVKALKDLFNTFDQYLIDELSEVQNVFHQMEQAVEQHHIVNIIMNSSVDNASVNVHECKKCLKLETELLNKKDFVEKEIYDKLFRSFTTLEKHCISLEVDTQLNQEIFQRDNSVSNQSAPSFDQYFELNELKVQS</sequence>
<evidence type="ECO:0000313" key="2">
    <source>
        <dbReference type="EMBL" id="GJT97228.1"/>
    </source>
</evidence>